<proteinExistence type="predicted"/>
<dbReference type="SUPFAM" id="SSF52540">
    <property type="entry name" value="P-loop containing nucleoside triphosphate hydrolases"/>
    <property type="match status" value="1"/>
</dbReference>
<comment type="function">
    <text evidence="5">Probable component of a branched-chain amino-acid transport system.</text>
</comment>
<name>A0A833EA91_CALS0</name>
<evidence type="ECO:0000313" key="8">
    <source>
        <dbReference type="EMBL" id="HIQ30272.1"/>
    </source>
</evidence>
<dbReference type="GO" id="GO:0005524">
    <property type="term" value="F:ATP binding"/>
    <property type="evidence" value="ECO:0007669"/>
    <property type="project" value="UniProtKB-KW"/>
</dbReference>
<evidence type="ECO:0000256" key="3">
    <source>
        <dbReference type="ARBA" id="ARBA00022840"/>
    </source>
</evidence>
<dbReference type="EMBL" id="DQVM01000132">
    <property type="protein sequence ID" value="HIQ30272.1"/>
    <property type="molecule type" value="Genomic_DNA"/>
</dbReference>
<evidence type="ECO:0000256" key="1">
    <source>
        <dbReference type="ARBA" id="ARBA00022448"/>
    </source>
</evidence>
<keyword evidence="3 8" id="KW-0067">ATP-binding</keyword>
<dbReference type="Pfam" id="PF00005">
    <property type="entry name" value="ABC_tran"/>
    <property type="match status" value="1"/>
</dbReference>
<accession>A0A833EA91</accession>
<dbReference type="InterPro" id="IPR003439">
    <property type="entry name" value="ABC_transporter-like_ATP-bd"/>
</dbReference>
<evidence type="ECO:0000256" key="4">
    <source>
        <dbReference type="ARBA" id="ARBA00022970"/>
    </source>
</evidence>
<dbReference type="PANTHER" id="PTHR45772">
    <property type="entry name" value="CONSERVED COMPONENT OF ABC TRANSPORTER FOR NATURAL AMINO ACIDS-RELATED"/>
    <property type="match status" value="1"/>
</dbReference>
<sequence length="245" mass="27476">MAVILEARDIHLRFGGVIALKGVDIEIHEGELLALVGPNGSGKTSLLNCICGFYKPQEGRIRFKGHDITKLPPHRRASMGIGRTFQTPYIFHGTVLDNIMVGYMTRNPILKSISYRGLEEAREKVEKLIDFVELEPYRDEHVEGLPMGIRKKIELARILMWDPEVILLDEPSSGLSIDEKRDMARYIIELNEVLGKTIVLVEHDMSLVHDLADKTVVLDAGVKIAEGKPEKVVKEAIVIKAYIGE</sequence>
<reference evidence="8" key="1">
    <citation type="journal article" date="2020" name="ISME J.">
        <title>Gammaproteobacteria mediating utilization of methyl-, sulfur- and petroleum organic compounds in deep ocean hydrothermal plumes.</title>
        <authorList>
            <person name="Zhou Z."/>
            <person name="Liu Y."/>
            <person name="Pan J."/>
            <person name="Cron B.R."/>
            <person name="Toner B.M."/>
            <person name="Anantharaman K."/>
            <person name="Breier J.A."/>
            <person name="Dick G.J."/>
            <person name="Li M."/>
        </authorList>
    </citation>
    <scope>NUCLEOTIDE SEQUENCE</scope>
    <source>
        <strain evidence="8">SZUA-1515</strain>
    </source>
</reference>
<evidence type="ECO:0000256" key="2">
    <source>
        <dbReference type="ARBA" id="ARBA00022741"/>
    </source>
</evidence>
<dbReference type="SMART" id="SM00382">
    <property type="entry name" value="AAA"/>
    <property type="match status" value="1"/>
</dbReference>
<dbReference type="GO" id="GO:0006865">
    <property type="term" value="P:amino acid transport"/>
    <property type="evidence" value="ECO:0007669"/>
    <property type="project" value="UniProtKB-KW"/>
</dbReference>
<dbReference type="AlphaFoldDB" id="A0A833EA91"/>
<dbReference type="Proteomes" id="UP000608579">
    <property type="component" value="Unassembled WGS sequence"/>
</dbReference>
<organism evidence="8 9">
    <name type="scientific">Caldiarchaeum subterraneum</name>
    <dbReference type="NCBI Taxonomy" id="311458"/>
    <lineage>
        <taxon>Archaea</taxon>
        <taxon>Nitrososphaerota</taxon>
        <taxon>Candidatus Caldarchaeales</taxon>
        <taxon>Candidatus Caldarchaeaceae</taxon>
        <taxon>Candidatus Caldarchaeum</taxon>
    </lineage>
</organism>
<dbReference type="InterPro" id="IPR051120">
    <property type="entry name" value="ABC_AA/LPS_Transport"/>
</dbReference>
<keyword evidence="4" id="KW-0029">Amino-acid transport</keyword>
<dbReference type="InterPro" id="IPR003593">
    <property type="entry name" value="AAA+_ATPase"/>
</dbReference>
<dbReference type="GO" id="GO:0005886">
    <property type="term" value="C:plasma membrane"/>
    <property type="evidence" value="ECO:0007669"/>
    <property type="project" value="TreeGrafter"/>
</dbReference>
<dbReference type="Gene3D" id="3.40.50.300">
    <property type="entry name" value="P-loop containing nucleotide triphosphate hydrolases"/>
    <property type="match status" value="1"/>
</dbReference>
<keyword evidence="1" id="KW-0813">Transport</keyword>
<protein>
    <recommendedName>
        <fullName evidence="6">Probable branched-chain amino acid transport ATP-binding protein LivG</fullName>
    </recommendedName>
</protein>
<dbReference type="InterPro" id="IPR027417">
    <property type="entry name" value="P-loop_NTPase"/>
</dbReference>
<evidence type="ECO:0000313" key="9">
    <source>
        <dbReference type="Proteomes" id="UP000608579"/>
    </source>
</evidence>
<dbReference type="PROSITE" id="PS50893">
    <property type="entry name" value="ABC_TRANSPORTER_2"/>
    <property type="match status" value="1"/>
</dbReference>
<comment type="caution">
    <text evidence="8">The sequence shown here is derived from an EMBL/GenBank/DDBJ whole genome shotgun (WGS) entry which is preliminary data.</text>
</comment>
<dbReference type="CDD" id="cd03219">
    <property type="entry name" value="ABC_Mj1267_LivG_branched"/>
    <property type="match status" value="1"/>
</dbReference>
<dbReference type="FunFam" id="3.40.50.300:FF:000421">
    <property type="entry name" value="Branched-chain amino acid ABC transporter ATP-binding protein"/>
    <property type="match status" value="1"/>
</dbReference>
<dbReference type="PANTHER" id="PTHR45772:SF1">
    <property type="entry name" value="ABC TRANSPORTER ATP-BINDING PROTEIN"/>
    <property type="match status" value="1"/>
</dbReference>
<evidence type="ECO:0000256" key="5">
    <source>
        <dbReference type="ARBA" id="ARBA00056071"/>
    </source>
</evidence>
<dbReference type="GO" id="GO:0016887">
    <property type="term" value="F:ATP hydrolysis activity"/>
    <property type="evidence" value="ECO:0007669"/>
    <property type="project" value="InterPro"/>
</dbReference>
<keyword evidence="2" id="KW-0547">Nucleotide-binding</keyword>
<evidence type="ECO:0000259" key="7">
    <source>
        <dbReference type="PROSITE" id="PS50893"/>
    </source>
</evidence>
<evidence type="ECO:0000256" key="6">
    <source>
        <dbReference type="ARBA" id="ARBA00072811"/>
    </source>
</evidence>
<feature type="domain" description="ABC transporter" evidence="7">
    <location>
        <begin position="5"/>
        <end position="245"/>
    </location>
</feature>
<gene>
    <name evidence="8" type="ORF">EYH45_06885</name>
</gene>